<dbReference type="AlphaFoldDB" id="A0A6L5WIR1"/>
<feature type="transmembrane region" description="Helical" evidence="5">
    <location>
        <begin position="246"/>
        <end position="270"/>
    </location>
</feature>
<evidence type="ECO:0000256" key="3">
    <source>
        <dbReference type="ARBA" id="ARBA00022989"/>
    </source>
</evidence>
<name>A0A6L5WIR1_9BACT</name>
<dbReference type="InterPro" id="IPR007688">
    <property type="entry name" value="Conjugal_tfr_TrbL/VirB6"/>
</dbReference>
<organism evidence="6 7">
    <name type="scientific">Campylobacter portucalensis</name>
    <dbReference type="NCBI Taxonomy" id="2608384"/>
    <lineage>
        <taxon>Bacteria</taxon>
        <taxon>Pseudomonadati</taxon>
        <taxon>Campylobacterota</taxon>
        <taxon>Epsilonproteobacteria</taxon>
        <taxon>Campylobacterales</taxon>
        <taxon>Campylobacteraceae</taxon>
        <taxon>Campylobacter</taxon>
    </lineage>
</organism>
<feature type="transmembrane region" description="Helical" evidence="5">
    <location>
        <begin position="38"/>
        <end position="59"/>
    </location>
</feature>
<feature type="transmembrane region" description="Helical" evidence="5">
    <location>
        <begin position="80"/>
        <end position="101"/>
    </location>
</feature>
<feature type="transmembrane region" description="Helical" evidence="5">
    <location>
        <begin position="149"/>
        <end position="167"/>
    </location>
</feature>
<proteinExistence type="predicted"/>
<dbReference type="GO" id="GO:0016020">
    <property type="term" value="C:membrane"/>
    <property type="evidence" value="ECO:0007669"/>
    <property type="project" value="UniProtKB-SubCell"/>
</dbReference>
<gene>
    <name evidence="6" type="ORF">F1B92_07075</name>
</gene>
<keyword evidence="2 5" id="KW-0812">Transmembrane</keyword>
<feature type="transmembrane region" description="Helical" evidence="5">
    <location>
        <begin position="208"/>
        <end position="234"/>
    </location>
</feature>
<feature type="transmembrane region" description="Helical" evidence="5">
    <location>
        <begin position="174"/>
        <end position="196"/>
    </location>
</feature>
<keyword evidence="3 5" id="KW-1133">Transmembrane helix</keyword>
<evidence type="ECO:0000313" key="6">
    <source>
        <dbReference type="EMBL" id="MSN96924.1"/>
    </source>
</evidence>
<evidence type="ECO:0000256" key="1">
    <source>
        <dbReference type="ARBA" id="ARBA00004141"/>
    </source>
</evidence>
<dbReference type="EMBL" id="VWSJ01000027">
    <property type="protein sequence ID" value="MSN96924.1"/>
    <property type="molecule type" value="Genomic_DNA"/>
</dbReference>
<evidence type="ECO:0000256" key="4">
    <source>
        <dbReference type="ARBA" id="ARBA00023136"/>
    </source>
</evidence>
<dbReference type="Pfam" id="PF04610">
    <property type="entry name" value="TrbL"/>
    <property type="match status" value="1"/>
</dbReference>
<dbReference type="Proteomes" id="UP000476338">
    <property type="component" value="Unassembled WGS sequence"/>
</dbReference>
<dbReference type="GO" id="GO:0030255">
    <property type="term" value="P:protein secretion by the type IV secretion system"/>
    <property type="evidence" value="ECO:0007669"/>
    <property type="project" value="InterPro"/>
</dbReference>
<dbReference type="RefSeq" id="WP_154571177.1">
    <property type="nucleotide sequence ID" value="NZ_VWSJ01000027.1"/>
</dbReference>
<evidence type="ECO:0000256" key="2">
    <source>
        <dbReference type="ARBA" id="ARBA00022692"/>
    </source>
</evidence>
<comment type="subcellular location">
    <subcellularLocation>
        <location evidence="1">Membrane</location>
        <topology evidence="1">Multi-pass membrane protein</topology>
    </subcellularLocation>
</comment>
<sequence length="391" mass="42243">MYAVKTEVGKGLYSLIMDISSNVDNFFSKNYSTGVNTLQSIIDATGNILAIYLTVWIMIEGYRILWGNGKQSFQNFAFDATIKFIFIVLSMNAGNWINLVFEAFNGAKDFIDTSLSYDSKGVYEKVAIWAGLMGDYYRVVWDKSGTFEIAYMIFIIIVAFIGFLIGAVPILRALFVNTLSFLLLMILAPLAFYFLIFKTTKNSFSQWFQMVLSNIITLLCLSLFLNILFNYIFIKINKLGNFYDEAFTIALLMIFYGILSNVICGMAVGIAEKLTNISLDGLAGSGVGRVMGLTGAIGGAAIGGAMLGARAAQVMGAGKAAGFIGSRLMGSAASAAKEIGSSKLGQSVGQKLNEGLNTLKGSSTGKAVGSRLDQAKNIGAKINNFTKGQGW</sequence>
<feature type="transmembrane region" description="Helical" evidence="5">
    <location>
        <begin position="290"/>
        <end position="309"/>
    </location>
</feature>
<evidence type="ECO:0000256" key="5">
    <source>
        <dbReference type="SAM" id="Phobius"/>
    </source>
</evidence>
<reference evidence="6 7" key="1">
    <citation type="submission" date="2019-09" db="EMBL/GenBank/DDBJ databases">
        <authorList>
            <person name="Silva M."/>
            <person name="Pereira G."/>
            <person name="Lopes-Da-Costa L."/>
            <person name="Silva E."/>
        </authorList>
    </citation>
    <scope>NUCLEOTIDE SEQUENCE [LARGE SCALE GENOMIC DNA]</scope>
    <source>
        <strain evidence="6 7">FMV-PI01</strain>
    </source>
</reference>
<evidence type="ECO:0000313" key="7">
    <source>
        <dbReference type="Proteomes" id="UP000476338"/>
    </source>
</evidence>
<comment type="caution">
    <text evidence="6">The sequence shown here is derived from an EMBL/GenBank/DDBJ whole genome shotgun (WGS) entry which is preliminary data.</text>
</comment>
<keyword evidence="4 5" id="KW-0472">Membrane</keyword>
<protein>
    <submittedName>
        <fullName evidence="6">Type IV secretion system protein</fullName>
    </submittedName>
</protein>
<accession>A0A6L5WIR1</accession>
<keyword evidence="7" id="KW-1185">Reference proteome</keyword>
<reference evidence="6 7" key="2">
    <citation type="submission" date="2020-03" db="EMBL/GenBank/DDBJ databases">
        <title>Campylobacter portucalensis sp. nov., a new species of Campylobacter isolated from the reproductive tract of bulls.</title>
        <authorList>
            <person name="Silva M.F."/>
            <person name="Pereira G."/>
            <person name="Carneiro C."/>
            <person name="Hemphill A."/>
            <person name="Mateus L."/>
            <person name="Lopes-Da-Costa L."/>
            <person name="Silva E."/>
        </authorList>
    </citation>
    <scope>NUCLEOTIDE SEQUENCE [LARGE SCALE GENOMIC DNA]</scope>
    <source>
        <strain evidence="6 7">FMV-PI01</strain>
    </source>
</reference>